<dbReference type="RefSeq" id="WP_108622418.1">
    <property type="nucleotide sequence ID" value="NZ_CP028901.1"/>
</dbReference>
<dbReference type="PANTHER" id="PTHR37422">
    <property type="entry name" value="TEICHURONIC ACID BIOSYNTHESIS PROTEIN TUAE"/>
    <property type="match status" value="1"/>
</dbReference>
<protein>
    <recommendedName>
        <fullName evidence="6">O-antigen ligase-related domain-containing protein</fullName>
    </recommendedName>
</protein>
<organism evidence="7 8">
    <name type="scientific">Orrella marina</name>
    <dbReference type="NCBI Taxonomy" id="2163011"/>
    <lineage>
        <taxon>Bacteria</taxon>
        <taxon>Pseudomonadati</taxon>
        <taxon>Pseudomonadota</taxon>
        <taxon>Betaproteobacteria</taxon>
        <taxon>Burkholderiales</taxon>
        <taxon>Alcaligenaceae</taxon>
        <taxon>Orrella</taxon>
    </lineage>
</organism>
<evidence type="ECO:0000313" key="8">
    <source>
        <dbReference type="Proteomes" id="UP000244571"/>
    </source>
</evidence>
<feature type="transmembrane region" description="Helical" evidence="5">
    <location>
        <begin position="35"/>
        <end position="54"/>
    </location>
</feature>
<keyword evidence="3 5" id="KW-1133">Transmembrane helix</keyword>
<feature type="transmembrane region" description="Helical" evidence="5">
    <location>
        <begin position="106"/>
        <end position="125"/>
    </location>
</feature>
<feature type="transmembrane region" description="Helical" evidence="5">
    <location>
        <begin position="132"/>
        <end position="151"/>
    </location>
</feature>
<accession>A0A2R4XMI6</accession>
<proteinExistence type="predicted"/>
<name>A0A2R4XMI6_9BURK</name>
<evidence type="ECO:0000256" key="2">
    <source>
        <dbReference type="ARBA" id="ARBA00022692"/>
    </source>
</evidence>
<feature type="transmembrane region" description="Helical" evidence="5">
    <location>
        <begin position="75"/>
        <end position="94"/>
    </location>
</feature>
<dbReference type="InterPro" id="IPR007016">
    <property type="entry name" value="O-antigen_ligase-rel_domated"/>
</dbReference>
<dbReference type="Pfam" id="PF04932">
    <property type="entry name" value="Wzy_C"/>
    <property type="match status" value="1"/>
</dbReference>
<feature type="transmembrane region" description="Helical" evidence="5">
    <location>
        <begin position="12"/>
        <end position="29"/>
    </location>
</feature>
<evidence type="ECO:0000256" key="4">
    <source>
        <dbReference type="ARBA" id="ARBA00023136"/>
    </source>
</evidence>
<dbReference type="EMBL" id="CP028901">
    <property type="protein sequence ID" value="AWB35008.1"/>
    <property type="molecule type" value="Genomic_DNA"/>
</dbReference>
<feature type="transmembrane region" description="Helical" evidence="5">
    <location>
        <begin position="356"/>
        <end position="386"/>
    </location>
</feature>
<feature type="transmembrane region" description="Helical" evidence="5">
    <location>
        <begin position="171"/>
        <end position="186"/>
    </location>
</feature>
<feature type="transmembrane region" description="Helical" evidence="5">
    <location>
        <begin position="230"/>
        <end position="252"/>
    </location>
</feature>
<gene>
    <name evidence="7" type="ORF">DBV39_16150</name>
</gene>
<feature type="domain" description="O-antigen ligase-related" evidence="6">
    <location>
        <begin position="199"/>
        <end position="363"/>
    </location>
</feature>
<keyword evidence="8" id="KW-1185">Reference proteome</keyword>
<reference evidence="7 8" key="1">
    <citation type="submission" date="2018-04" db="EMBL/GenBank/DDBJ databases">
        <title>Bordetella sp. HZ20 isolated from seawater.</title>
        <authorList>
            <person name="Sun C."/>
        </authorList>
    </citation>
    <scope>NUCLEOTIDE SEQUENCE [LARGE SCALE GENOMIC DNA]</scope>
    <source>
        <strain evidence="7 8">HZ20</strain>
    </source>
</reference>
<feature type="transmembrane region" description="Helical" evidence="5">
    <location>
        <begin position="198"/>
        <end position="224"/>
    </location>
</feature>
<evidence type="ECO:0000256" key="1">
    <source>
        <dbReference type="ARBA" id="ARBA00004141"/>
    </source>
</evidence>
<dbReference type="PANTHER" id="PTHR37422:SF13">
    <property type="entry name" value="LIPOPOLYSACCHARIDE BIOSYNTHESIS PROTEIN PA4999-RELATED"/>
    <property type="match status" value="1"/>
</dbReference>
<evidence type="ECO:0000256" key="3">
    <source>
        <dbReference type="ARBA" id="ARBA00022989"/>
    </source>
</evidence>
<dbReference type="GO" id="GO:0016020">
    <property type="term" value="C:membrane"/>
    <property type="evidence" value="ECO:0007669"/>
    <property type="project" value="UniProtKB-SubCell"/>
</dbReference>
<keyword evidence="2 5" id="KW-0812">Transmembrane</keyword>
<sequence length="433" mass="48014">MTRHIPEMLQKYLTSSITAVVLMGLPEYLRINEFPVPPFVWALSLLITFGFIALRGRDRVEFTHATQTLIKEPLFWWWIGFVISGLIAILVHGAHSFALEDLMRRVSAAGGFLLMLLFMLISTNVRKWAQTGILWGGILLSASILLGYLRIGFIDAIDCRPGGFLVNPNTAAYALCFCLLGSCSACKSRTLQTVSQTFFLFAIFITASRSGLLAAAITIAALAFTQRVDVVRTLGLTVVLLASLATISLLGVTHNRTTSCLQEVVSDRFNFGVFQVQGPENTGTAVPAKPLKPDGPDERSLIDHLYTNPSTQERIEYGSEAYERFIESPLTGDGIDPELGNQTHNEFLSLTSQHGLIGLILFISFWFVLYKSGVTILVLLPFFFVAMFSHTFYYERFTLIVLAFLTATAITERRKRNGPDTTLQSTRNSSLNS</sequence>
<feature type="transmembrane region" description="Helical" evidence="5">
    <location>
        <begin position="392"/>
        <end position="410"/>
    </location>
</feature>
<evidence type="ECO:0000256" key="5">
    <source>
        <dbReference type="SAM" id="Phobius"/>
    </source>
</evidence>
<evidence type="ECO:0000313" key="7">
    <source>
        <dbReference type="EMBL" id="AWB35008.1"/>
    </source>
</evidence>
<dbReference type="AlphaFoldDB" id="A0A2R4XMI6"/>
<evidence type="ECO:0000259" key="6">
    <source>
        <dbReference type="Pfam" id="PF04932"/>
    </source>
</evidence>
<keyword evidence="4 5" id="KW-0472">Membrane</keyword>
<dbReference type="Proteomes" id="UP000244571">
    <property type="component" value="Chromosome"/>
</dbReference>
<dbReference type="InterPro" id="IPR051533">
    <property type="entry name" value="WaaL-like"/>
</dbReference>
<dbReference type="KEGG" id="boz:DBV39_16150"/>
<comment type="subcellular location">
    <subcellularLocation>
        <location evidence="1">Membrane</location>
        <topology evidence="1">Multi-pass membrane protein</topology>
    </subcellularLocation>
</comment>